<dbReference type="InterPro" id="IPR050079">
    <property type="entry name" value="DEAD_box_RNA_helicase"/>
</dbReference>
<comment type="similarity">
    <text evidence="7">Belongs to the DEAD box helicase family. DDX52/ROK1 subfamily.</text>
</comment>
<keyword evidence="2" id="KW-0547">Nucleotide-binding</keyword>
<accession>F0W0B0</accession>
<evidence type="ECO:0000256" key="1">
    <source>
        <dbReference type="ARBA" id="ARBA00012552"/>
    </source>
</evidence>
<dbReference type="CDD" id="cd17957">
    <property type="entry name" value="DEADc_DDX52"/>
    <property type="match status" value="1"/>
</dbReference>
<dbReference type="PROSITE" id="PS51192">
    <property type="entry name" value="HELICASE_ATP_BIND_1"/>
    <property type="match status" value="1"/>
</dbReference>
<feature type="region of interest" description="Disordered" evidence="9">
    <location>
        <begin position="61"/>
        <end position="106"/>
    </location>
</feature>
<dbReference type="Pfam" id="PF00270">
    <property type="entry name" value="DEAD"/>
    <property type="match status" value="1"/>
</dbReference>
<sequence>MNSDGSRSILKSLIRGVKLDKRQIPSLKQLEPKPNQFINRQSIREIDQEIDFFGCNQTQEPTSIVSSTQPPAKPANVSSQPASETREQKTDPNYDLLTENDPNDSQTIKLFPNLITTSTSKPEINTKKQREDEQASIALFRRQMGIRVEGSYVPNPIETFENIPSGQNDKEKHFRSIILHNIEASEYKDPTAIQMQAIPSMLAGRDVLGTAPTGSGKTAAFLIPILMRLARTHTQASIRSIIVSPTRELAVQIQKELRQLTVGYDLHSVVLSKTSAVNFSEKPFPKIDILIATPLRLVHLIQQAKVDLSGVEVITLDEADRLFELGFIDQIDEIIASCTFPDVQRTMFSATMLQGVEEAAISVLRDPHKIAVGVKNSGAKSIDQKLMFVGKEEGKLVAMKQLGHIGLQIPALLFVQNKERVDELYQELLYDGIHVGAIHADRSQMQRDQVLREFRAGKIWVLICTDLICRGLDFKAVNMVINYDFPQSAISYIHRIGRTGRNGRKGFAVTFFTERDMQFVRPIANVIKLSGQQVPAWMLSLKKPSNGKRQHLLKAPPKRQHVTTVSAYDLQKAHKRIQMKKRHQNRSQALPSTN</sequence>
<dbReference type="InterPro" id="IPR044764">
    <property type="entry name" value="DDX52/Rok1_DEADc"/>
</dbReference>
<dbReference type="PANTHER" id="PTHR47959:SF15">
    <property type="entry name" value="RNA HELICASE"/>
    <property type="match status" value="1"/>
</dbReference>
<dbReference type="InterPro" id="IPR011545">
    <property type="entry name" value="DEAD/DEAH_box_helicase_dom"/>
</dbReference>
<evidence type="ECO:0000256" key="9">
    <source>
        <dbReference type="SAM" id="MobiDB-lite"/>
    </source>
</evidence>
<dbReference type="InterPro" id="IPR027417">
    <property type="entry name" value="P-loop_NTPase"/>
</dbReference>
<dbReference type="GO" id="GO:0030490">
    <property type="term" value="P:maturation of SSU-rRNA"/>
    <property type="evidence" value="ECO:0007669"/>
    <property type="project" value="InterPro"/>
</dbReference>
<evidence type="ECO:0000256" key="2">
    <source>
        <dbReference type="ARBA" id="ARBA00022741"/>
    </source>
</evidence>
<dbReference type="GO" id="GO:0016787">
    <property type="term" value="F:hydrolase activity"/>
    <property type="evidence" value="ECO:0007669"/>
    <property type="project" value="UniProtKB-KW"/>
</dbReference>
<name>F0W0B0_9STRA</name>
<dbReference type="PROSITE" id="PS51194">
    <property type="entry name" value="HELICASE_CTER"/>
    <property type="match status" value="1"/>
</dbReference>
<dbReference type="PANTHER" id="PTHR47959">
    <property type="entry name" value="ATP-DEPENDENT RNA HELICASE RHLE-RELATED"/>
    <property type="match status" value="1"/>
</dbReference>
<evidence type="ECO:0000259" key="10">
    <source>
        <dbReference type="PROSITE" id="PS51192"/>
    </source>
</evidence>
<protein>
    <recommendedName>
        <fullName evidence="1">RNA helicase</fullName>
        <ecNumber evidence="1">3.6.4.13</ecNumber>
    </recommendedName>
</protein>
<dbReference type="Gene3D" id="3.40.50.300">
    <property type="entry name" value="P-loop containing nucleotide triphosphate hydrolases"/>
    <property type="match status" value="2"/>
</dbReference>
<evidence type="ECO:0000256" key="5">
    <source>
        <dbReference type="ARBA" id="ARBA00022840"/>
    </source>
</evidence>
<reference evidence="12" key="2">
    <citation type="submission" date="2011-02" db="EMBL/GenBank/DDBJ databases">
        <authorList>
            <person name="MacLean D."/>
        </authorList>
    </citation>
    <scope>NUCLEOTIDE SEQUENCE</scope>
</reference>
<dbReference type="CDD" id="cd18787">
    <property type="entry name" value="SF2_C_DEAD"/>
    <property type="match status" value="1"/>
</dbReference>
<gene>
    <name evidence="12" type="primary">AlNc14C4G552</name>
    <name evidence="12" type="ORF">ALNC14_006240</name>
</gene>
<evidence type="ECO:0000259" key="11">
    <source>
        <dbReference type="PROSITE" id="PS51194"/>
    </source>
</evidence>
<dbReference type="InterPro" id="IPR001650">
    <property type="entry name" value="Helicase_C-like"/>
</dbReference>
<dbReference type="AlphaFoldDB" id="F0W0B0"/>
<keyword evidence="4 12" id="KW-0347">Helicase</keyword>
<evidence type="ECO:0000256" key="4">
    <source>
        <dbReference type="ARBA" id="ARBA00022806"/>
    </source>
</evidence>
<feature type="compositionally biased region" description="Polar residues" evidence="9">
    <location>
        <begin position="61"/>
        <end position="83"/>
    </location>
</feature>
<keyword evidence="5" id="KW-0067">ATP-binding</keyword>
<dbReference type="GO" id="GO:0005829">
    <property type="term" value="C:cytosol"/>
    <property type="evidence" value="ECO:0007669"/>
    <property type="project" value="TreeGrafter"/>
</dbReference>
<keyword evidence="6" id="KW-0694">RNA-binding</keyword>
<proteinExistence type="inferred from homology"/>
<dbReference type="SMART" id="SM00487">
    <property type="entry name" value="DEXDc"/>
    <property type="match status" value="1"/>
</dbReference>
<feature type="domain" description="Helicase C-terminal" evidence="11">
    <location>
        <begin position="381"/>
        <end position="542"/>
    </location>
</feature>
<keyword evidence="3" id="KW-0378">Hydrolase</keyword>
<comment type="catalytic activity">
    <reaction evidence="8">
        <text>ATP + H2O = ADP + phosphate + H(+)</text>
        <dbReference type="Rhea" id="RHEA:13065"/>
        <dbReference type="ChEBI" id="CHEBI:15377"/>
        <dbReference type="ChEBI" id="CHEBI:15378"/>
        <dbReference type="ChEBI" id="CHEBI:30616"/>
        <dbReference type="ChEBI" id="CHEBI:43474"/>
        <dbReference type="ChEBI" id="CHEBI:456216"/>
        <dbReference type="EC" id="3.6.4.13"/>
    </reaction>
</comment>
<dbReference type="SMART" id="SM00490">
    <property type="entry name" value="HELICc"/>
    <property type="match status" value="1"/>
</dbReference>
<organism evidence="12">
    <name type="scientific">Albugo laibachii Nc14</name>
    <dbReference type="NCBI Taxonomy" id="890382"/>
    <lineage>
        <taxon>Eukaryota</taxon>
        <taxon>Sar</taxon>
        <taxon>Stramenopiles</taxon>
        <taxon>Oomycota</taxon>
        <taxon>Peronosporomycetes</taxon>
        <taxon>Albuginales</taxon>
        <taxon>Albuginaceae</taxon>
        <taxon>Albugo</taxon>
    </lineage>
</organism>
<dbReference type="EC" id="3.6.4.13" evidence="1"/>
<evidence type="ECO:0000256" key="8">
    <source>
        <dbReference type="ARBA" id="ARBA00047984"/>
    </source>
</evidence>
<dbReference type="HOGENOM" id="CLU_003041_1_4_1"/>
<evidence type="ECO:0000313" key="12">
    <source>
        <dbReference type="EMBL" id="CCA14481.1"/>
    </source>
</evidence>
<dbReference type="EMBL" id="FR824049">
    <property type="protein sequence ID" value="CCA14481.1"/>
    <property type="molecule type" value="Genomic_DNA"/>
</dbReference>
<evidence type="ECO:0000256" key="3">
    <source>
        <dbReference type="ARBA" id="ARBA00022801"/>
    </source>
</evidence>
<feature type="domain" description="Helicase ATP-binding" evidence="10">
    <location>
        <begin position="198"/>
        <end position="370"/>
    </location>
</feature>
<evidence type="ECO:0000256" key="6">
    <source>
        <dbReference type="ARBA" id="ARBA00022884"/>
    </source>
</evidence>
<evidence type="ECO:0000256" key="7">
    <source>
        <dbReference type="ARBA" id="ARBA00024355"/>
    </source>
</evidence>
<dbReference type="GO" id="GO:0003724">
    <property type="term" value="F:RNA helicase activity"/>
    <property type="evidence" value="ECO:0007669"/>
    <property type="project" value="UniProtKB-EC"/>
</dbReference>
<dbReference type="Pfam" id="PF00271">
    <property type="entry name" value="Helicase_C"/>
    <property type="match status" value="1"/>
</dbReference>
<reference evidence="12" key="1">
    <citation type="journal article" date="2011" name="PLoS Biol.">
        <title>Gene gain and loss during evolution of obligate parasitism in the white rust pathogen of Arabidopsis thaliana.</title>
        <authorList>
            <person name="Kemen E."/>
            <person name="Gardiner A."/>
            <person name="Schultz-Larsen T."/>
            <person name="Kemen A.C."/>
            <person name="Balmuth A.L."/>
            <person name="Robert-Seilaniantz A."/>
            <person name="Bailey K."/>
            <person name="Holub E."/>
            <person name="Studholme D.J."/>
            <person name="Maclean D."/>
            <person name="Jones J.D."/>
        </authorList>
    </citation>
    <scope>NUCLEOTIDE SEQUENCE</scope>
</reference>
<dbReference type="GO" id="GO:0005524">
    <property type="term" value="F:ATP binding"/>
    <property type="evidence" value="ECO:0007669"/>
    <property type="project" value="UniProtKB-KW"/>
</dbReference>
<dbReference type="SUPFAM" id="SSF52540">
    <property type="entry name" value="P-loop containing nucleoside triphosphate hydrolases"/>
    <property type="match status" value="1"/>
</dbReference>
<dbReference type="InterPro" id="IPR014001">
    <property type="entry name" value="Helicase_ATP-bd"/>
</dbReference>
<dbReference type="GO" id="GO:0003723">
    <property type="term" value="F:RNA binding"/>
    <property type="evidence" value="ECO:0007669"/>
    <property type="project" value="UniProtKB-KW"/>
</dbReference>